<evidence type="ECO:0000313" key="5">
    <source>
        <dbReference type="Proteomes" id="UP000620104"/>
    </source>
</evidence>
<dbReference type="FunFam" id="3.40.50.720:FF:000363">
    <property type="entry name" value="D-isomer specific 2-hydroxyacid dehydrogenase"/>
    <property type="match status" value="1"/>
</dbReference>
<dbReference type="PANTHER" id="PTHR43333">
    <property type="entry name" value="2-HACID_DH_C DOMAIN-CONTAINING PROTEIN"/>
    <property type="match status" value="1"/>
</dbReference>
<dbReference type="Pfam" id="PF02826">
    <property type="entry name" value="2-Hacid_dh_C"/>
    <property type="match status" value="1"/>
</dbReference>
<dbReference type="InterPro" id="IPR006140">
    <property type="entry name" value="D-isomer_DH_NAD-bd"/>
</dbReference>
<organism evidence="4 5">
    <name type="scientific">Naganishia liquefaciens</name>
    <dbReference type="NCBI Taxonomy" id="104408"/>
    <lineage>
        <taxon>Eukaryota</taxon>
        <taxon>Fungi</taxon>
        <taxon>Dikarya</taxon>
        <taxon>Basidiomycota</taxon>
        <taxon>Agaricomycotina</taxon>
        <taxon>Tremellomycetes</taxon>
        <taxon>Filobasidiales</taxon>
        <taxon>Filobasidiaceae</taxon>
        <taxon>Naganishia</taxon>
    </lineage>
</organism>
<dbReference type="GO" id="GO:0051287">
    <property type="term" value="F:NAD binding"/>
    <property type="evidence" value="ECO:0007669"/>
    <property type="project" value="InterPro"/>
</dbReference>
<proteinExistence type="predicted"/>
<dbReference type="OrthoDB" id="298012at2759"/>
<protein>
    <recommendedName>
        <fullName evidence="3">D-isomer specific 2-hydroxyacid dehydrogenase NAD-binding domain-containing protein</fullName>
    </recommendedName>
</protein>
<evidence type="ECO:0000259" key="3">
    <source>
        <dbReference type="Pfam" id="PF02826"/>
    </source>
</evidence>
<dbReference type="InterPro" id="IPR036291">
    <property type="entry name" value="NAD(P)-bd_dom_sf"/>
</dbReference>
<evidence type="ECO:0000256" key="1">
    <source>
        <dbReference type="ARBA" id="ARBA00023002"/>
    </source>
</evidence>
<gene>
    <name evidence="4" type="ORF">NliqN6_6848</name>
</gene>
<reference evidence="4" key="1">
    <citation type="submission" date="2020-07" db="EMBL/GenBank/DDBJ databases">
        <title>Draft Genome Sequence of a Deep-Sea Yeast, Naganishia (Cryptococcus) liquefaciens strain N6.</title>
        <authorList>
            <person name="Han Y.W."/>
            <person name="Kajitani R."/>
            <person name="Morimoto H."/>
            <person name="Parhat M."/>
            <person name="Tsubouchi H."/>
            <person name="Bakenova O."/>
            <person name="Ogata M."/>
            <person name="Argunhan B."/>
            <person name="Aoki R."/>
            <person name="Kajiwara S."/>
            <person name="Itoh T."/>
            <person name="Iwasaki H."/>
        </authorList>
    </citation>
    <scope>NUCLEOTIDE SEQUENCE</scope>
    <source>
        <strain evidence="4">N6</strain>
    </source>
</reference>
<keyword evidence="5" id="KW-1185">Reference proteome</keyword>
<evidence type="ECO:0000313" key="4">
    <source>
        <dbReference type="EMBL" id="GHJ90446.1"/>
    </source>
</evidence>
<dbReference type="Proteomes" id="UP000620104">
    <property type="component" value="Unassembled WGS sequence"/>
</dbReference>
<keyword evidence="2" id="KW-0520">NAD</keyword>
<dbReference type="SUPFAM" id="SSF51735">
    <property type="entry name" value="NAD(P)-binding Rossmann-fold domains"/>
    <property type="match status" value="1"/>
</dbReference>
<feature type="domain" description="D-isomer specific 2-hydroxyacid dehydrogenase NAD-binding" evidence="3">
    <location>
        <begin position="156"/>
        <end position="336"/>
    </location>
</feature>
<keyword evidence="1" id="KW-0560">Oxidoreductase</keyword>
<dbReference type="GO" id="GO:0016491">
    <property type="term" value="F:oxidoreductase activity"/>
    <property type="evidence" value="ECO:0007669"/>
    <property type="project" value="UniProtKB-KW"/>
</dbReference>
<dbReference type="Gene3D" id="3.40.50.720">
    <property type="entry name" value="NAD(P)-binding Rossmann-like Domain"/>
    <property type="match status" value="2"/>
</dbReference>
<dbReference type="PROSITE" id="PS00671">
    <property type="entry name" value="D_2_HYDROXYACID_DH_3"/>
    <property type="match status" value="1"/>
</dbReference>
<dbReference type="AlphaFoldDB" id="A0A8H3YKE2"/>
<dbReference type="PANTHER" id="PTHR43333:SF1">
    <property type="entry name" value="D-ISOMER SPECIFIC 2-HYDROXYACID DEHYDROGENASE NAD-BINDING DOMAIN-CONTAINING PROTEIN"/>
    <property type="match status" value="1"/>
</dbReference>
<sequence length="373" mass="40311">MRALLTFSVSDASLSLLRECFSHVTYLPSTVPDRQERIHEELQNAQVFITHAKDLAILDAQKTPGENLKIIQIGSAGMDAALKTGWLKSLIDSGRIAKNGEEWKDCQNSLVAESSILLTNASGVHARSISQYCVATLLTLYHSLDKQIVHARNKREWVTGDAFVGSGEKYCVETVYGKTVGMLGYGHIGRETARLLKAFGATIIAATSTGTQRSDTGYVLPGTGDCDGSIPETYYATTDKAACHDFLERVDVLICSVPSTGRTSGMIGQEQLGCLPKDAVVINVGRGDLIDTDALLESLNAGHLRGAALDVTSPEPLPSGHPLWSHPRCIVTPHLSGDVKEEMDEVVRLCVDGVKRWQAGGMVWNAVDVEKGY</sequence>
<dbReference type="InterPro" id="IPR029753">
    <property type="entry name" value="D-isomer_DH_CS"/>
</dbReference>
<dbReference type="EMBL" id="BLZA01000058">
    <property type="protein sequence ID" value="GHJ90446.1"/>
    <property type="molecule type" value="Genomic_DNA"/>
</dbReference>
<comment type="caution">
    <text evidence="4">The sequence shown here is derived from an EMBL/GenBank/DDBJ whole genome shotgun (WGS) entry which is preliminary data.</text>
</comment>
<name>A0A8H3YKE2_9TREE</name>
<evidence type="ECO:0000256" key="2">
    <source>
        <dbReference type="ARBA" id="ARBA00023027"/>
    </source>
</evidence>
<accession>A0A8H3YKE2</accession>